<reference evidence="1" key="2">
    <citation type="journal article" date="2017" name="Genome Announc.">
        <title>High-Quality Draft Genome Sequence of Burkholderia contaminans CH-1, a Gram-Negative Bacterium That Metabolizes 2-Azahypoxanthine, a Plant Growth-Regulating Compound.</title>
        <authorList>
            <person name="Choi J.-H."/>
            <person name="Sugiura H."/>
            <person name="Moriuchi R."/>
            <person name="Kawagishi H."/>
            <person name="Dohra H."/>
        </authorList>
    </citation>
    <scope>NUCLEOTIDE SEQUENCE</scope>
    <source>
        <strain evidence="1">CH-1</strain>
        <plasmid evidence="1">pBC453</plasmid>
    </source>
</reference>
<dbReference type="InterPro" id="IPR022118">
    <property type="entry name" value="Peptidase_C70_AvrRpt2"/>
</dbReference>
<dbReference type="AlphaFoldDB" id="A0A250LKX4"/>
<name>A0A250LKX4_9BURK</name>
<gene>
    <name evidence="1" type="ORF">BCCH1_77230</name>
</gene>
<geneLocation type="plasmid" evidence="1">
    <name>pBC453</name>
</geneLocation>
<proteinExistence type="predicted"/>
<organism evidence="1">
    <name type="scientific">Burkholderia contaminans</name>
    <dbReference type="NCBI Taxonomy" id="488447"/>
    <lineage>
        <taxon>Bacteria</taxon>
        <taxon>Pseudomonadati</taxon>
        <taxon>Pseudomonadota</taxon>
        <taxon>Betaproteobacteria</taxon>
        <taxon>Burkholderiales</taxon>
        <taxon>Burkholderiaceae</taxon>
        <taxon>Burkholderia</taxon>
        <taxon>Burkholderia cepacia complex</taxon>
    </lineage>
</organism>
<evidence type="ECO:0000313" key="1">
    <source>
        <dbReference type="EMBL" id="BBA45212.1"/>
    </source>
</evidence>
<dbReference type="Pfam" id="PF12385">
    <property type="entry name" value="Peptidase_C70"/>
    <property type="match status" value="1"/>
</dbReference>
<sequence length="193" mass="20586">MPSLTSLPSTPLELTYQEPLVGGGEPAQPSIVLQDFSMPKQLQDEWCWAAVSIALRSFYGRNGNAMTQCQLACKVLCNPNCCDSLADCNQPEDLQVALVAAGVTAQLFAGPLNEQDITNQLQNNRAIGVRIAWSSSNAHFVSVFGIYDTQTQGVWVDVGDPDVGGGVGTTSLDALTSNYRSGGGVWTHTYLTA</sequence>
<dbReference type="EMBL" id="AP018360">
    <property type="protein sequence ID" value="BBA45212.1"/>
    <property type="molecule type" value="Genomic_DNA"/>
</dbReference>
<keyword evidence="1" id="KW-0614">Plasmid</keyword>
<evidence type="ECO:0008006" key="2">
    <source>
        <dbReference type="Google" id="ProtNLM"/>
    </source>
</evidence>
<protein>
    <recommendedName>
        <fullName evidence="2">Peptidase C39-like domain-containing protein</fullName>
    </recommendedName>
</protein>
<reference evidence="1" key="1">
    <citation type="journal article" date="2016" name="Biosci. Biotechnol. Biochem.">
        <title>Bioconversion of AHX to AOH by resting cells of Burkholderia contaminans CH-1.</title>
        <authorList>
            <person name="Choi J.H."/>
            <person name="Kikuchi A."/>
            <person name="Pumkaeo P."/>
            <person name="Hirai H."/>
            <person name="Tokuyama S."/>
            <person name="Kawagishi H."/>
        </authorList>
    </citation>
    <scope>NUCLEOTIDE SEQUENCE</scope>
    <source>
        <strain evidence="1">CH-1</strain>
        <plasmid evidence="1">pBC453</plasmid>
    </source>
</reference>
<accession>A0A250LKX4</accession>